<dbReference type="InterPro" id="IPR006860">
    <property type="entry name" value="FecR"/>
</dbReference>
<keyword evidence="1" id="KW-0812">Transmembrane</keyword>
<evidence type="ECO:0000313" key="4">
    <source>
        <dbReference type="Proteomes" id="UP000263900"/>
    </source>
</evidence>
<dbReference type="PANTHER" id="PTHR30273:SF2">
    <property type="entry name" value="PROTEIN FECR"/>
    <property type="match status" value="1"/>
</dbReference>
<evidence type="ECO:0000256" key="1">
    <source>
        <dbReference type="SAM" id="Phobius"/>
    </source>
</evidence>
<dbReference type="PIRSF" id="PIRSF018266">
    <property type="entry name" value="FecR"/>
    <property type="match status" value="1"/>
</dbReference>
<gene>
    <name evidence="3" type="ORF">D3H65_29590</name>
</gene>
<keyword evidence="1" id="KW-1133">Transmembrane helix</keyword>
<evidence type="ECO:0000259" key="2">
    <source>
        <dbReference type="Pfam" id="PF04773"/>
    </source>
</evidence>
<feature type="domain" description="FecR protein" evidence="2">
    <location>
        <begin position="89"/>
        <end position="178"/>
    </location>
</feature>
<reference evidence="3 4" key="1">
    <citation type="submission" date="2018-09" db="EMBL/GenBank/DDBJ databases">
        <title>Genome sequencing of strain 6GH32-13.</title>
        <authorList>
            <person name="Weon H.-Y."/>
            <person name="Heo J."/>
            <person name="Kwon S.-W."/>
        </authorList>
    </citation>
    <scope>NUCLEOTIDE SEQUENCE [LARGE SCALE GENOMIC DNA]</scope>
    <source>
        <strain evidence="3 4">5GH32-13</strain>
    </source>
</reference>
<name>A0A3B7MXT7_9BACT</name>
<sequence length="280" mass="32043">MPRKSRQQHTPKDDEQWQQAWEQPDAMDASRKAAMLHTIHQRLDNTRRKKKQLFYIGLSAAAAILVAVLIKLPWNQQEMPVESWKELVANDSARQIQLEDGSVLWMAPRSVVRVYPDFRNKRTTQLAKGMVFFSIAKDTRHPFSIAVNNQQVTVLGTQFTISRLDSADIQLTVKEGRVSLVNTNSSNILTAGQRVQTRKGKTAPVESVDPGLADWWARKEIRLYNISLETLIHYIESYYGVTLSKEHTNPAMKISLTWNMTLSMEENLQVLNVLTGYNIH</sequence>
<dbReference type="GO" id="GO:0016989">
    <property type="term" value="F:sigma factor antagonist activity"/>
    <property type="evidence" value="ECO:0007669"/>
    <property type="project" value="TreeGrafter"/>
</dbReference>
<dbReference type="Pfam" id="PF04773">
    <property type="entry name" value="FecR"/>
    <property type="match status" value="1"/>
</dbReference>
<keyword evidence="1" id="KW-0472">Membrane</keyword>
<dbReference type="AlphaFoldDB" id="A0A3B7MXT7"/>
<dbReference type="InterPro" id="IPR012373">
    <property type="entry name" value="Ferrdict_sens_TM"/>
</dbReference>
<accession>A0A3B7MXT7</accession>
<dbReference type="PANTHER" id="PTHR30273">
    <property type="entry name" value="PERIPLASMIC SIGNAL SENSOR AND SIGMA FACTOR ACTIVATOR FECR-RELATED"/>
    <property type="match status" value="1"/>
</dbReference>
<protein>
    <recommendedName>
        <fullName evidence="2">FecR protein domain-containing protein</fullName>
    </recommendedName>
</protein>
<proteinExistence type="predicted"/>
<organism evidence="3 4">
    <name type="scientific">Paraflavitalea soli</name>
    <dbReference type="NCBI Taxonomy" id="2315862"/>
    <lineage>
        <taxon>Bacteria</taxon>
        <taxon>Pseudomonadati</taxon>
        <taxon>Bacteroidota</taxon>
        <taxon>Chitinophagia</taxon>
        <taxon>Chitinophagales</taxon>
        <taxon>Chitinophagaceae</taxon>
        <taxon>Paraflavitalea</taxon>
    </lineage>
</organism>
<dbReference type="Proteomes" id="UP000263900">
    <property type="component" value="Chromosome"/>
</dbReference>
<dbReference type="KEGG" id="pseg:D3H65_29590"/>
<dbReference type="Gene3D" id="2.60.120.1440">
    <property type="match status" value="1"/>
</dbReference>
<feature type="transmembrane region" description="Helical" evidence="1">
    <location>
        <begin position="53"/>
        <end position="74"/>
    </location>
</feature>
<keyword evidence="4" id="KW-1185">Reference proteome</keyword>
<evidence type="ECO:0000313" key="3">
    <source>
        <dbReference type="EMBL" id="AXY77890.1"/>
    </source>
</evidence>
<dbReference type="EMBL" id="CP032157">
    <property type="protein sequence ID" value="AXY77890.1"/>
    <property type="molecule type" value="Genomic_DNA"/>
</dbReference>
<dbReference type="RefSeq" id="WP_119053763.1">
    <property type="nucleotide sequence ID" value="NZ_CP032157.1"/>
</dbReference>
<dbReference type="OrthoDB" id="651134at2"/>